<evidence type="ECO:0000313" key="4">
    <source>
        <dbReference type="Proteomes" id="UP000429958"/>
    </source>
</evidence>
<feature type="region of interest" description="Disordered" evidence="1">
    <location>
        <begin position="1"/>
        <end position="87"/>
    </location>
</feature>
<feature type="compositionally biased region" description="Basic and acidic residues" evidence="1">
    <location>
        <begin position="59"/>
        <end position="84"/>
    </location>
</feature>
<feature type="domain" description="Flagellar hook-length control protein-like C-terminal" evidence="2">
    <location>
        <begin position="273"/>
        <end position="330"/>
    </location>
</feature>
<sequence length="385" mass="41738">MENVVKMLVRTPERTEPRQAAKGDCGPKDDFDKLLREKTKLSEKGDPISDRQTPQTLSGHEKEPLNDPDRSVKDKHVHAADKAEQTLGQSDLNLLQASLPYQALALVQKTDEQPVDAAALKPEGKTLVTIQETGFPVNNQGGTVIAPSEIQEETLQAVPQADNAHKETKAPALPVENNGDTVADQMVKMKPAHGAKKETERNQTGEETGEIFRTAANLQAGEQPRAAGNSRQLSAVRQAEPGQEQEGGHIRILTGKDSLPEDLGNALTSGLLQRKGELTVELEPASLGKLTIKVVYEGGRAAVSIAASNPKTLEMLNQKAGELAGILEEKTGQATIVYTQGAHQEQGQYPADQEGRGAGYDRHQEREQKRQESDNFAQQLRLGLV</sequence>
<dbReference type="CDD" id="cd17470">
    <property type="entry name" value="T3SS_Flik_C"/>
    <property type="match status" value="1"/>
</dbReference>
<dbReference type="AlphaFoldDB" id="A0A7X2NM28"/>
<feature type="compositionally biased region" description="Basic and acidic residues" evidence="1">
    <location>
        <begin position="353"/>
        <end position="373"/>
    </location>
</feature>
<protein>
    <recommendedName>
        <fullName evidence="2">Flagellar hook-length control protein-like C-terminal domain-containing protein</fullName>
    </recommendedName>
</protein>
<comment type="caution">
    <text evidence="3">The sequence shown here is derived from an EMBL/GenBank/DDBJ whole genome shotgun (WGS) entry which is preliminary data.</text>
</comment>
<name>A0A7X2NM28_9CLOT</name>
<organism evidence="3 4">
    <name type="scientific">Clostridium porci</name>
    <dbReference type="NCBI Taxonomy" id="2605778"/>
    <lineage>
        <taxon>Bacteria</taxon>
        <taxon>Bacillati</taxon>
        <taxon>Bacillota</taxon>
        <taxon>Clostridia</taxon>
        <taxon>Eubacteriales</taxon>
        <taxon>Clostridiaceae</taxon>
        <taxon>Clostridium</taxon>
    </lineage>
</organism>
<keyword evidence="4" id="KW-1185">Reference proteome</keyword>
<reference evidence="3 4" key="1">
    <citation type="submission" date="2019-08" db="EMBL/GenBank/DDBJ databases">
        <title>In-depth cultivation of the pig gut microbiome towards novel bacterial diversity and tailored functional studies.</title>
        <authorList>
            <person name="Wylensek D."/>
            <person name="Hitch T.C.A."/>
            <person name="Clavel T."/>
        </authorList>
    </citation>
    <scope>NUCLEOTIDE SEQUENCE [LARGE SCALE GENOMIC DNA]</scope>
    <source>
        <strain evidence="3 4">WCA-389-WT-23D1</strain>
    </source>
</reference>
<proteinExistence type="predicted"/>
<dbReference type="InterPro" id="IPR021136">
    <property type="entry name" value="Flagellar_hook_control-like_C"/>
</dbReference>
<feature type="compositionally biased region" description="Basic and acidic residues" evidence="1">
    <location>
        <begin position="11"/>
        <end position="49"/>
    </location>
</feature>
<evidence type="ECO:0000256" key="1">
    <source>
        <dbReference type="SAM" id="MobiDB-lite"/>
    </source>
</evidence>
<dbReference type="RefSeq" id="WP_154472812.1">
    <property type="nucleotide sequence ID" value="NZ_VUMD01000010.1"/>
</dbReference>
<dbReference type="InterPro" id="IPR038610">
    <property type="entry name" value="FliK-like_C_sf"/>
</dbReference>
<dbReference type="EMBL" id="VUMD01000010">
    <property type="protein sequence ID" value="MSS37384.1"/>
    <property type="molecule type" value="Genomic_DNA"/>
</dbReference>
<evidence type="ECO:0000313" key="3">
    <source>
        <dbReference type="EMBL" id="MSS37384.1"/>
    </source>
</evidence>
<accession>A0A7X2NM28</accession>
<dbReference type="Pfam" id="PF02120">
    <property type="entry name" value="Flg_hook"/>
    <property type="match status" value="1"/>
</dbReference>
<dbReference type="Proteomes" id="UP000429958">
    <property type="component" value="Unassembled WGS sequence"/>
</dbReference>
<gene>
    <name evidence="3" type="ORF">FYJ39_12550</name>
</gene>
<evidence type="ECO:0000259" key="2">
    <source>
        <dbReference type="Pfam" id="PF02120"/>
    </source>
</evidence>
<dbReference type="Gene3D" id="3.30.750.140">
    <property type="match status" value="1"/>
</dbReference>
<feature type="region of interest" description="Disordered" evidence="1">
    <location>
        <begin position="342"/>
        <end position="385"/>
    </location>
</feature>